<dbReference type="AlphaFoldDB" id="A0A9D1GC27"/>
<feature type="transmembrane region" description="Helical" evidence="8">
    <location>
        <begin position="257"/>
        <end position="283"/>
    </location>
</feature>
<feature type="transmembrane region" description="Helical" evidence="8">
    <location>
        <begin position="206"/>
        <end position="227"/>
    </location>
</feature>
<evidence type="ECO:0000256" key="6">
    <source>
        <dbReference type="ARBA" id="ARBA00022989"/>
    </source>
</evidence>
<dbReference type="GO" id="GO:0005886">
    <property type="term" value="C:plasma membrane"/>
    <property type="evidence" value="ECO:0007669"/>
    <property type="project" value="UniProtKB-SubCell"/>
</dbReference>
<feature type="transmembrane region" description="Helical" evidence="8">
    <location>
        <begin position="70"/>
        <end position="95"/>
    </location>
</feature>
<dbReference type="EMBL" id="DVKQ01000082">
    <property type="protein sequence ID" value="HIT38093.1"/>
    <property type="molecule type" value="Genomic_DNA"/>
</dbReference>
<feature type="transmembrane region" description="Helical" evidence="8">
    <location>
        <begin position="156"/>
        <end position="174"/>
    </location>
</feature>
<evidence type="ECO:0000256" key="7">
    <source>
        <dbReference type="ARBA" id="ARBA00023136"/>
    </source>
</evidence>
<comment type="caution">
    <text evidence="9">The sequence shown here is derived from an EMBL/GenBank/DDBJ whole genome shotgun (WGS) entry which is preliminary data.</text>
</comment>
<evidence type="ECO:0000313" key="9">
    <source>
        <dbReference type="EMBL" id="HIT38093.1"/>
    </source>
</evidence>
<dbReference type="PANTHER" id="PTHR21716">
    <property type="entry name" value="TRANSMEMBRANE PROTEIN"/>
    <property type="match status" value="1"/>
</dbReference>
<dbReference type="PANTHER" id="PTHR21716:SF53">
    <property type="entry name" value="PERMEASE PERM-RELATED"/>
    <property type="match status" value="1"/>
</dbReference>
<organism evidence="9 10">
    <name type="scientific">Candidatus Onthousia faecipullorum</name>
    <dbReference type="NCBI Taxonomy" id="2840887"/>
    <lineage>
        <taxon>Bacteria</taxon>
        <taxon>Bacillati</taxon>
        <taxon>Bacillota</taxon>
        <taxon>Bacilli</taxon>
        <taxon>Candidatus Onthousia</taxon>
    </lineage>
</organism>
<keyword evidence="4" id="KW-1003">Cell membrane</keyword>
<reference evidence="9" key="2">
    <citation type="journal article" date="2021" name="PeerJ">
        <title>Extensive microbial diversity within the chicken gut microbiome revealed by metagenomics and culture.</title>
        <authorList>
            <person name="Gilroy R."/>
            <person name="Ravi A."/>
            <person name="Getino M."/>
            <person name="Pursley I."/>
            <person name="Horton D.L."/>
            <person name="Alikhan N.F."/>
            <person name="Baker D."/>
            <person name="Gharbi K."/>
            <person name="Hall N."/>
            <person name="Watson M."/>
            <person name="Adriaenssens E.M."/>
            <person name="Foster-Nyarko E."/>
            <person name="Jarju S."/>
            <person name="Secka A."/>
            <person name="Antonio M."/>
            <person name="Oren A."/>
            <person name="Chaudhuri R.R."/>
            <person name="La Ragione R."/>
            <person name="Hildebrand F."/>
            <person name="Pallen M.J."/>
        </authorList>
    </citation>
    <scope>NUCLEOTIDE SEQUENCE</scope>
    <source>
        <strain evidence="9">CHK195-26880</strain>
    </source>
</reference>
<sequence>MYKNRINYKLLNFLILMGLLYIIVTNIGTWFNIFLSIISICMPFIIAFAISYALNPIVRKLVEKGVRKSLAVTIVVIGVTAIIITLLVITLPLLYNQLIMFATNIGKVIEDVGDKFNINLSFIADSSEGYLNNIINSLGNFLKDGSIDIVGKTASFLGKLVICYVVSIYFLAYMDNIRRAIGDFLKQVKYKYFRYVKALDTELSNYLKGLLTFMVIQLFEYSIVFLIVGHPNWFLFGVLASLTTVIPYFGGLITNLLALLTASVISPTLFIATLVICLIFPQLDGYVISPRVYGKTNNVNPLITIMMVSIGGTVGGPLGIIIALPIYILISASYRFFKNDIKKGVKKVKAEIS</sequence>
<evidence type="ECO:0000256" key="8">
    <source>
        <dbReference type="SAM" id="Phobius"/>
    </source>
</evidence>
<feature type="transmembrane region" description="Helical" evidence="8">
    <location>
        <begin position="37"/>
        <end position="58"/>
    </location>
</feature>
<evidence type="ECO:0000256" key="2">
    <source>
        <dbReference type="ARBA" id="ARBA00009773"/>
    </source>
</evidence>
<feature type="transmembrane region" description="Helical" evidence="8">
    <location>
        <begin position="12"/>
        <end position="31"/>
    </location>
</feature>
<keyword evidence="5 8" id="KW-0812">Transmembrane</keyword>
<keyword evidence="3" id="KW-0813">Transport</keyword>
<keyword evidence="7 8" id="KW-0472">Membrane</keyword>
<dbReference type="InterPro" id="IPR002549">
    <property type="entry name" value="AI-2E-like"/>
</dbReference>
<proteinExistence type="inferred from homology"/>
<dbReference type="Proteomes" id="UP000886833">
    <property type="component" value="Unassembled WGS sequence"/>
</dbReference>
<feature type="transmembrane region" description="Helical" evidence="8">
    <location>
        <begin position="233"/>
        <end position="250"/>
    </location>
</feature>
<comment type="subcellular location">
    <subcellularLocation>
        <location evidence="1">Cell membrane</location>
        <topology evidence="1">Multi-pass membrane protein</topology>
    </subcellularLocation>
</comment>
<evidence type="ECO:0000313" key="10">
    <source>
        <dbReference type="Proteomes" id="UP000886833"/>
    </source>
</evidence>
<evidence type="ECO:0000256" key="3">
    <source>
        <dbReference type="ARBA" id="ARBA00022448"/>
    </source>
</evidence>
<evidence type="ECO:0000256" key="5">
    <source>
        <dbReference type="ARBA" id="ARBA00022692"/>
    </source>
</evidence>
<dbReference type="Pfam" id="PF01594">
    <property type="entry name" value="AI-2E_transport"/>
    <property type="match status" value="1"/>
</dbReference>
<protein>
    <submittedName>
        <fullName evidence="9">AI-2E family transporter</fullName>
    </submittedName>
</protein>
<name>A0A9D1GC27_9FIRM</name>
<reference evidence="9" key="1">
    <citation type="submission" date="2020-10" db="EMBL/GenBank/DDBJ databases">
        <authorList>
            <person name="Gilroy R."/>
        </authorList>
    </citation>
    <scope>NUCLEOTIDE SEQUENCE</scope>
    <source>
        <strain evidence="9">CHK195-26880</strain>
    </source>
</reference>
<comment type="similarity">
    <text evidence="2">Belongs to the autoinducer-2 exporter (AI-2E) (TC 2.A.86) family.</text>
</comment>
<gene>
    <name evidence="9" type="ORF">IAB59_06430</name>
</gene>
<evidence type="ECO:0000256" key="4">
    <source>
        <dbReference type="ARBA" id="ARBA00022475"/>
    </source>
</evidence>
<accession>A0A9D1GC27</accession>
<evidence type="ECO:0000256" key="1">
    <source>
        <dbReference type="ARBA" id="ARBA00004651"/>
    </source>
</evidence>
<feature type="transmembrane region" description="Helical" evidence="8">
    <location>
        <begin position="303"/>
        <end position="330"/>
    </location>
</feature>
<keyword evidence="6 8" id="KW-1133">Transmembrane helix</keyword>